<reference evidence="1" key="2">
    <citation type="journal article" date="2015" name="Data Brief">
        <title>Shoot transcriptome of the giant reed, Arundo donax.</title>
        <authorList>
            <person name="Barrero R.A."/>
            <person name="Guerrero F.D."/>
            <person name="Moolhuijzen P."/>
            <person name="Goolsby J.A."/>
            <person name="Tidwell J."/>
            <person name="Bellgard S.E."/>
            <person name="Bellgard M.I."/>
        </authorList>
    </citation>
    <scope>NUCLEOTIDE SEQUENCE</scope>
    <source>
        <tissue evidence="1">Shoot tissue taken approximately 20 cm above the soil surface</tissue>
    </source>
</reference>
<evidence type="ECO:0000313" key="1">
    <source>
        <dbReference type="EMBL" id="JAD96042.1"/>
    </source>
</evidence>
<protein>
    <submittedName>
        <fullName evidence="1">Uncharacterized protein</fullName>
    </submittedName>
</protein>
<sequence length="72" mass="8278">MYMPSKRARLWLHLHPIICTLLSFDSHHGKIINTQLNTKKFSNHKLPSIFIIRPRQKSSSYKLGSGNMLSSA</sequence>
<dbReference type="EMBL" id="GBRH01201853">
    <property type="protein sequence ID" value="JAD96042.1"/>
    <property type="molecule type" value="Transcribed_RNA"/>
</dbReference>
<accession>A0A0A9EJ28</accession>
<proteinExistence type="predicted"/>
<reference evidence="1" key="1">
    <citation type="submission" date="2014-09" db="EMBL/GenBank/DDBJ databases">
        <authorList>
            <person name="Magalhaes I.L.F."/>
            <person name="Oliveira U."/>
            <person name="Santos F.R."/>
            <person name="Vidigal T.H.D.A."/>
            <person name="Brescovit A.D."/>
            <person name="Santos A.J."/>
        </authorList>
    </citation>
    <scope>NUCLEOTIDE SEQUENCE</scope>
    <source>
        <tissue evidence="1">Shoot tissue taken approximately 20 cm above the soil surface</tissue>
    </source>
</reference>
<organism evidence="1">
    <name type="scientific">Arundo donax</name>
    <name type="common">Giant reed</name>
    <name type="synonym">Donax arundinaceus</name>
    <dbReference type="NCBI Taxonomy" id="35708"/>
    <lineage>
        <taxon>Eukaryota</taxon>
        <taxon>Viridiplantae</taxon>
        <taxon>Streptophyta</taxon>
        <taxon>Embryophyta</taxon>
        <taxon>Tracheophyta</taxon>
        <taxon>Spermatophyta</taxon>
        <taxon>Magnoliopsida</taxon>
        <taxon>Liliopsida</taxon>
        <taxon>Poales</taxon>
        <taxon>Poaceae</taxon>
        <taxon>PACMAD clade</taxon>
        <taxon>Arundinoideae</taxon>
        <taxon>Arundineae</taxon>
        <taxon>Arundo</taxon>
    </lineage>
</organism>
<name>A0A0A9EJ28_ARUDO</name>
<dbReference type="AlphaFoldDB" id="A0A0A9EJ28"/>